<reference evidence="4" key="1">
    <citation type="submission" date="2022-11" db="EMBL/GenBank/DDBJ databases">
        <title>Chromosomal genome sequence assembly and mating type (MAT) locus characterization of the leprose asexual lichenized fungus Lepraria neglecta (Nyl.) Erichsen.</title>
        <authorList>
            <person name="Allen J.L."/>
            <person name="Pfeffer B."/>
        </authorList>
    </citation>
    <scope>NUCLEOTIDE SEQUENCE</scope>
    <source>
        <strain evidence="4">Allen 5258</strain>
    </source>
</reference>
<dbReference type="SUPFAM" id="SSF53474">
    <property type="entry name" value="alpha/beta-Hydrolases"/>
    <property type="match status" value="1"/>
</dbReference>
<name>A0AAD9Z2M0_9LECA</name>
<dbReference type="PANTHER" id="PTHR21661">
    <property type="entry name" value="EPOXIDE HYDROLASE 1-RELATED"/>
    <property type="match status" value="1"/>
</dbReference>
<comment type="similarity">
    <text evidence="1">Belongs to the peptidase S33 family.</text>
</comment>
<evidence type="ECO:0000256" key="1">
    <source>
        <dbReference type="ARBA" id="ARBA00010088"/>
    </source>
</evidence>
<sequence length="145" mass="15768">MALFSYTQFTTTVATGPNSNFTDPLPLHFVHHLSKRVDAIPLLFIHGWPGSFMEVGNIINGLVNPPNKSSPAFHVVAPSIRGFAFSPAPKKPGFGPREAGHTLNSLMQQLNYTRYVIQGGDFGGCILRYMAGDYPSSAVSVLDNF</sequence>
<dbReference type="InterPro" id="IPR000639">
    <property type="entry name" value="Epox_hydrolase-like"/>
</dbReference>
<keyword evidence="2" id="KW-0378">Hydrolase</keyword>
<comment type="caution">
    <text evidence="4">The sequence shown here is derived from an EMBL/GenBank/DDBJ whole genome shotgun (WGS) entry which is preliminary data.</text>
</comment>
<accession>A0AAD9Z2M0</accession>
<dbReference type="InterPro" id="IPR000073">
    <property type="entry name" value="AB_hydrolase_1"/>
</dbReference>
<feature type="domain" description="AB hydrolase-1" evidence="3">
    <location>
        <begin position="41"/>
        <end position="137"/>
    </location>
</feature>
<dbReference type="PRINTS" id="PR00412">
    <property type="entry name" value="EPOXHYDRLASE"/>
</dbReference>
<gene>
    <name evidence="4" type="ORF">OEA41_009130</name>
</gene>
<organism evidence="4 5">
    <name type="scientific">Lepraria neglecta</name>
    <dbReference type="NCBI Taxonomy" id="209136"/>
    <lineage>
        <taxon>Eukaryota</taxon>
        <taxon>Fungi</taxon>
        <taxon>Dikarya</taxon>
        <taxon>Ascomycota</taxon>
        <taxon>Pezizomycotina</taxon>
        <taxon>Lecanoromycetes</taxon>
        <taxon>OSLEUM clade</taxon>
        <taxon>Lecanoromycetidae</taxon>
        <taxon>Lecanorales</taxon>
        <taxon>Lecanorineae</taxon>
        <taxon>Stereocaulaceae</taxon>
        <taxon>Lepraria</taxon>
    </lineage>
</organism>
<dbReference type="GO" id="GO:0004301">
    <property type="term" value="F:epoxide hydrolase activity"/>
    <property type="evidence" value="ECO:0007669"/>
    <property type="project" value="TreeGrafter"/>
</dbReference>
<dbReference type="Pfam" id="PF00561">
    <property type="entry name" value="Abhydrolase_1"/>
    <property type="match status" value="1"/>
</dbReference>
<dbReference type="Gene3D" id="3.40.50.1820">
    <property type="entry name" value="alpha/beta hydrolase"/>
    <property type="match status" value="1"/>
</dbReference>
<dbReference type="InterPro" id="IPR029058">
    <property type="entry name" value="AB_hydrolase_fold"/>
</dbReference>
<proteinExistence type="inferred from homology"/>
<evidence type="ECO:0000256" key="2">
    <source>
        <dbReference type="ARBA" id="ARBA00022801"/>
    </source>
</evidence>
<keyword evidence="5" id="KW-1185">Reference proteome</keyword>
<protein>
    <recommendedName>
        <fullName evidence="3">AB hydrolase-1 domain-containing protein</fullName>
    </recommendedName>
</protein>
<dbReference type="PANTHER" id="PTHR21661:SF35">
    <property type="entry name" value="EPOXIDE HYDROLASE"/>
    <property type="match status" value="1"/>
</dbReference>
<evidence type="ECO:0000313" key="4">
    <source>
        <dbReference type="EMBL" id="KAK3169746.1"/>
    </source>
</evidence>
<evidence type="ECO:0000259" key="3">
    <source>
        <dbReference type="Pfam" id="PF00561"/>
    </source>
</evidence>
<dbReference type="AlphaFoldDB" id="A0AAD9Z2M0"/>
<dbReference type="GO" id="GO:0097176">
    <property type="term" value="P:epoxide metabolic process"/>
    <property type="evidence" value="ECO:0007669"/>
    <property type="project" value="TreeGrafter"/>
</dbReference>
<dbReference type="EMBL" id="JASNWA010000009">
    <property type="protein sequence ID" value="KAK3169746.1"/>
    <property type="molecule type" value="Genomic_DNA"/>
</dbReference>
<evidence type="ECO:0000313" key="5">
    <source>
        <dbReference type="Proteomes" id="UP001276659"/>
    </source>
</evidence>
<dbReference type="Proteomes" id="UP001276659">
    <property type="component" value="Unassembled WGS sequence"/>
</dbReference>